<dbReference type="Proteomes" id="UP000028725">
    <property type="component" value="Unassembled WGS sequence"/>
</dbReference>
<dbReference type="PATRIC" id="fig|394096.3.peg.3658"/>
<feature type="chain" id="PRO_5001799868" description="DUF5916 domain-containing protein" evidence="1">
    <location>
        <begin position="20"/>
        <end position="854"/>
    </location>
</feature>
<keyword evidence="4" id="KW-1185">Reference proteome</keyword>
<gene>
    <name evidence="3" type="ORF">DB31_7616</name>
</gene>
<organism evidence="3 4">
    <name type="scientific">Hyalangium minutum</name>
    <dbReference type="NCBI Taxonomy" id="394096"/>
    <lineage>
        <taxon>Bacteria</taxon>
        <taxon>Pseudomonadati</taxon>
        <taxon>Myxococcota</taxon>
        <taxon>Myxococcia</taxon>
        <taxon>Myxococcales</taxon>
        <taxon>Cystobacterineae</taxon>
        <taxon>Archangiaceae</taxon>
        <taxon>Hyalangium</taxon>
    </lineage>
</organism>
<dbReference type="Gene3D" id="2.60.40.1190">
    <property type="match status" value="1"/>
</dbReference>
<accession>A0A085WL16</accession>
<name>A0A085WL16_9BACT</name>
<dbReference type="SUPFAM" id="SSF49344">
    <property type="entry name" value="CBD9-like"/>
    <property type="match status" value="1"/>
</dbReference>
<proteinExistence type="predicted"/>
<comment type="caution">
    <text evidence="3">The sequence shown here is derived from an EMBL/GenBank/DDBJ whole genome shotgun (WGS) entry which is preliminary data.</text>
</comment>
<dbReference type="OrthoDB" id="9786766at2"/>
<dbReference type="RefSeq" id="WP_044189114.1">
    <property type="nucleotide sequence ID" value="NZ_JMCB01000006.1"/>
</dbReference>
<evidence type="ECO:0000313" key="3">
    <source>
        <dbReference type="EMBL" id="KFE68379.1"/>
    </source>
</evidence>
<dbReference type="EMBL" id="JMCB01000006">
    <property type="protein sequence ID" value="KFE68379.1"/>
    <property type="molecule type" value="Genomic_DNA"/>
</dbReference>
<feature type="signal peptide" evidence="1">
    <location>
        <begin position="1"/>
        <end position="19"/>
    </location>
</feature>
<sequence>MPRQGLALALLLSAMTAHAAVEGPGRTQFIQAAPARGEIRVDGKLDEPSWAGAPSFEAFVQRFPTAGAVPSERTEVRILFDSERVYFGVIAHDSKPELIDRRLGRRDSSLTTDSVQLIIDSTHEHRTAYAFTLSAGGVQGDGLFFDDRNFTSDWDSVWDGASSPVADGWVAEFAIPLSVLRFPDVATQTWGFSVRRQIARLNEEIESVDNPRTSNATVSRLGHLTGMEGLKPRRAVELSPYLATRGILRPQFSDSAVPTPRLLDPTVDVGLDVKAALTSDLALNATLNPDFGQVEADQLILNLSTFEAFFPEKRSFFTQGLELFQPVGGSVGNVPQSLFYSRRIGLNTPILGAAKLTGTAVKGLEVGVLDALVTGPWQEHDEEHPDRRWRVHSSRPLHLGPNSALPGEPQPPTNYFAAVARGSVGQNSRVGGSFAAATPLVGGCTPEEAELDEEDQPAECLARGGMGAAADFDVKTSDSQYGVLGQVDASRTVGGLPERTLRDGTVLRPGSTGYGGYVRAGKFGGDGFRFEVGYDFSTPTLDLNATGFQRTQNDHSPRTWLRYQRSNGVGPFRALSLNLGGGSSWTTDGRGIHRGNWANFNGYVQLPSYDYVGLETGINFGGYDIRELDRTGIPLEQERNSFFLLFVETNGNRPVVLNAYAVVGHHERGPAPGAWGWGGEASLSLRPHPALETRLELNVDRTEFAPRHVDTLEDRRFLLANLQSNFISVTLRQQWVLRPNLTLQGYAQLFSDYGLYGPFFEAVSDEARTPIRFAALTPTEAQADNFYDVALNLNVVLRWEYRLGSTLFLVYTRSQQGLPTPDGETPPATLLPRRLFSGPATDAVLLKWSYYWTA</sequence>
<evidence type="ECO:0000259" key="2">
    <source>
        <dbReference type="Pfam" id="PF19313"/>
    </source>
</evidence>
<evidence type="ECO:0000313" key="4">
    <source>
        <dbReference type="Proteomes" id="UP000028725"/>
    </source>
</evidence>
<feature type="domain" description="DUF5916" evidence="2">
    <location>
        <begin position="469"/>
        <end position="816"/>
    </location>
</feature>
<dbReference type="AlphaFoldDB" id="A0A085WL16"/>
<protein>
    <recommendedName>
        <fullName evidence="2">DUF5916 domain-containing protein</fullName>
    </recommendedName>
</protein>
<feature type="domain" description="DUF5916" evidence="2">
    <location>
        <begin position="253"/>
        <end position="346"/>
    </location>
</feature>
<dbReference type="Pfam" id="PF19313">
    <property type="entry name" value="DUF5916"/>
    <property type="match status" value="2"/>
</dbReference>
<dbReference type="STRING" id="394096.DB31_7616"/>
<dbReference type="CDD" id="cd09618">
    <property type="entry name" value="CBM9_like_2"/>
    <property type="match status" value="1"/>
</dbReference>
<dbReference type="InterPro" id="IPR045670">
    <property type="entry name" value="DUF5916"/>
</dbReference>
<reference evidence="3 4" key="1">
    <citation type="submission" date="2014-04" db="EMBL/GenBank/DDBJ databases">
        <title>Genome assembly of Hyalangium minutum DSM 14724.</title>
        <authorList>
            <person name="Sharma G."/>
            <person name="Subramanian S."/>
        </authorList>
    </citation>
    <scope>NUCLEOTIDE SEQUENCE [LARGE SCALE GENOMIC DNA]</scope>
    <source>
        <strain evidence="3 4">DSM 14724</strain>
    </source>
</reference>
<evidence type="ECO:0000256" key="1">
    <source>
        <dbReference type="SAM" id="SignalP"/>
    </source>
</evidence>
<keyword evidence="1" id="KW-0732">Signal</keyword>